<dbReference type="AlphaFoldDB" id="A0A212EQ56"/>
<dbReference type="KEGG" id="dpl:KGM_211358A"/>
<feature type="non-terminal residue" evidence="1">
    <location>
        <position position="17"/>
    </location>
</feature>
<dbReference type="Proteomes" id="UP000007151">
    <property type="component" value="Unassembled WGS sequence"/>
</dbReference>
<name>A0A212EQ56_DANPL</name>
<keyword evidence="2" id="KW-1185">Reference proteome</keyword>
<proteinExistence type="predicted"/>
<reference evidence="1 2" key="1">
    <citation type="journal article" date="2011" name="Cell">
        <title>The monarch butterfly genome yields insights into long-distance migration.</title>
        <authorList>
            <person name="Zhan S."/>
            <person name="Merlin C."/>
            <person name="Boore J.L."/>
            <person name="Reppert S.M."/>
        </authorList>
    </citation>
    <scope>NUCLEOTIDE SEQUENCE [LARGE SCALE GENOMIC DNA]</scope>
    <source>
        <strain evidence="1">F-2</strain>
    </source>
</reference>
<dbReference type="InParanoid" id="A0A212EQ56"/>
<accession>A0A212EQ56</accession>
<sequence length="17" mass="1798">MAFLFSALGALTLVSRT</sequence>
<evidence type="ECO:0000313" key="1">
    <source>
        <dbReference type="EMBL" id="OWR43616.1"/>
    </source>
</evidence>
<comment type="caution">
    <text evidence="1">The sequence shown here is derived from an EMBL/GenBank/DDBJ whole genome shotgun (WGS) entry which is preliminary data.</text>
</comment>
<organism evidence="1 2">
    <name type="scientific">Danaus plexippus plexippus</name>
    <dbReference type="NCBI Taxonomy" id="278856"/>
    <lineage>
        <taxon>Eukaryota</taxon>
        <taxon>Metazoa</taxon>
        <taxon>Ecdysozoa</taxon>
        <taxon>Arthropoda</taxon>
        <taxon>Hexapoda</taxon>
        <taxon>Insecta</taxon>
        <taxon>Pterygota</taxon>
        <taxon>Neoptera</taxon>
        <taxon>Endopterygota</taxon>
        <taxon>Lepidoptera</taxon>
        <taxon>Glossata</taxon>
        <taxon>Ditrysia</taxon>
        <taxon>Papilionoidea</taxon>
        <taxon>Nymphalidae</taxon>
        <taxon>Danainae</taxon>
        <taxon>Danaini</taxon>
        <taxon>Danaina</taxon>
        <taxon>Danaus</taxon>
        <taxon>Danaus</taxon>
    </lineage>
</organism>
<evidence type="ECO:0000313" key="2">
    <source>
        <dbReference type="Proteomes" id="UP000007151"/>
    </source>
</evidence>
<protein>
    <submittedName>
        <fullName evidence="1">Defective proboscis extension response</fullName>
    </submittedName>
</protein>
<gene>
    <name evidence="1" type="ORF">KGM_211358A</name>
</gene>
<dbReference type="EMBL" id="AGBW02013312">
    <property type="protein sequence ID" value="OWR43616.1"/>
    <property type="molecule type" value="Genomic_DNA"/>
</dbReference>